<evidence type="ECO:0000313" key="3">
    <source>
        <dbReference type="WBParaSite" id="Minc3s04935g37295"/>
    </source>
</evidence>
<organism evidence="2 3">
    <name type="scientific">Meloidogyne incognita</name>
    <name type="common">Southern root-knot nematode worm</name>
    <name type="synonym">Oxyuris incognita</name>
    <dbReference type="NCBI Taxonomy" id="6306"/>
    <lineage>
        <taxon>Eukaryota</taxon>
        <taxon>Metazoa</taxon>
        <taxon>Ecdysozoa</taxon>
        <taxon>Nematoda</taxon>
        <taxon>Chromadorea</taxon>
        <taxon>Rhabditida</taxon>
        <taxon>Tylenchina</taxon>
        <taxon>Tylenchomorpha</taxon>
        <taxon>Tylenchoidea</taxon>
        <taxon>Meloidogynidae</taxon>
        <taxon>Meloidogyninae</taxon>
        <taxon>Meloidogyne</taxon>
        <taxon>Meloidogyne incognita group</taxon>
    </lineage>
</organism>
<keyword evidence="1" id="KW-0732">Signal</keyword>
<evidence type="ECO:0000313" key="2">
    <source>
        <dbReference type="Proteomes" id="UP000887563"/>
    </source>
</evidence>
<sequence length="66" mass="7791">MFSNRQIVFLLFIALFVGFFMLTTEINAEDTGLLVREKRQWWGGRGGGRWRGGWRGGWRGRGRGWW</sequence>
<feature type="signal peptide" evidence="1">
    <location>
        <begin position="1"/>
        <end position="28"/>
    </location>
</feature>
<evidence type="ECO:0000313" key="4">
    <source>
        <dbReference type="WBParaSite" id="Minc3s08340g42160"/>
    </source>
</evidence>
<evidence type="ECO:0000256" key="1">
    <source>
        <dbReference type="SAM" id="SignalP"/>
    </source>
</evidence>
<dbReference type="Proteomes" id="UP000887563">
    <property type="component" value="Unplaced"/>
</dbReference>
<proteinExistence type="predicted"/>
<reference evidence="3 4" key="1">
    <citation type="submission" date="2022-11" db="UniProtKB">
        <authorList>
            <consortium name="WormBaseParasite"/>
        </authorList>
    </citation>
    <scope>IDENTIFICATION</scope>
</reference>
<protein>
    <submittedName>
        <fullName evidence="3 4">Candidate secreted effector</fullName>
    </submittedName>
</protein>
<keyword evidence="2" id="KW-1185">Reference proteome</keyword>
<dbReference type="WBParaSite" id="Minc3s04935g37295">
    <property type="protein sequence ID" value="Minc3s04935g37295"/>
    <property type="gene ID" value="Minc3s04935g37295"/>
</dbReference>
<dbReference type="AlphaFoldDB" id="A0A914NHM3"/>
<feature type="chain" id="PRO_5041189928" evidence="1">
    <location>
        <begin position="29"/>
        <end position="66"/>
    </location>
</feature>
<dbReference type="WBParaSite" id="Minc3s08340g42160">
    <property type="protein sequence ID" value="Minc3s08340g42160"/>
    <property type="gene ID" value="Minc3s08340g42160"/>
</dbReference>
<name>A0A914NHM3_MELIC</name>
<accession>A0A914NHM3</accession>